<evidence type="ECO:0000256" key="1">
    <source>
        <dbReference type="SAM" id="MobiDB-lite"/>
    </source>
</evidence>
<accession>A0A433D8P5</accession>
<reference evidence="2 3" key="1">
    <citation type="journal article" date="2018" name="New Phytol.">
        <title>Phylogenomics of Endogonaceae and evolution of mycorrhizas within Mucoromycota.</title>
        <authorList>
            <person name="Chang Y."/>
            <person name="Desiro A."/>
            <person name="Na H."/>
            <person name="Sandor L."/>
            <person name="Lipzen A."/>
            <person name="Clum A."/>
            <person name="Barry K."/>
            <person name="Grigoriev I.V."/>
            <person name="Martin F.M."/>
            <person name="Stajich J.E."/>
            <person name="Smith M.E."/>
            <person name="Bonito G."/>
            <person name="Spatafora J.W."/>
        </authorList>
    </citation>
    <scope>NUCLEOTIDE SEQUENCE [LARGE SCALE GENOMIC DNA]</scope>
    <source>
        <strain evidence="2 3">GMNB39</strain>
    </source>
</reference>
<name>A0A433D8P5_9FUNG</name>
<protein>
    <submittedName>
        <fullName evidence="2">Uncharacterized protein</fullName>
    </submittedName>
</protein>
<comment type="caution">
    <text evidence="2">The sequence shown here is derived from an EMBL/GenBank/DDBJ whole genome shotgun (WGS) entry which is preliminary data.</text>
</comment>
<dbReference type="AlphaFoldDB" id="A0A433D8P5"/>
<evidence type="ECO:0000313" key="3">
    <source>
        <dbReference type="Proteomes" id="UP000268093"/>
    </source>
</evidence>
<dbReference type="Proteomes" id="UP000268093">
    <property type="component" value="Unassembled WGS sequence"/>
</dbReference>
<feature type="compositionally biased region" description="Polar residues" evidence="1">
    <location>
        <begin position="54"/>
        <end position="71"/>
    </location>
</feature>
<organism evidence="2 3">
    <name type="scientific">Jimgerdemannia flammicorona</name>
    <dbReference type="NCBI Taxonomy" id="994334"/>
    <lineage>
        <taxon>Eukaryota</taxon>
        <taxon>Fungi</taxon>
        <taxon>Fungi incertae sedis</taxon>
        <taxon>Mucoromycota</taxon>
        <taxon>Mucoromycotina</taxon>
        <taxon>Endogonomycetes</taxon>
        <taxon>Endogonales</taxon>
        <taxon>Endogonaceae</taxon>
        <taxon>Jimgerdemannia</taxon>
    </lineage>
</organism>
<keyword evidence="3" id="KW-1185">Reference proteome</keyword>
<dbReference type="EMBL" id="RBNI01004851">
    <property type="protein sequence ID" value="RUP47202.1"/>
    <property type="molecule type" value="Genomic_DNA"/>
</dbReference>
<sequence>MSPALTGALRESARGCVGIVSSPGDQAAEGVYGDQRYSRGGLVPDKLLNPRPTPLTSPSMARPTSSWFSEASSERRSEPTPTISSPPTTSSATVACMGHVS</sequence>
<gene>
    <name evidence="2" type="ORF">BC936DRAFT_146020</name>
</gene>
<feature type="compositionally biased region" description="Low complexity" evidence="1">
    <location>
        <begin position="79"/>
        <end position="91"/>
    </location>
</feature>
<proteinExistence type="predicted"/>
<evidence type="ECO:0000313" key="2">
    <source>
        <dbReference type="EMBL" id="RUP47202.1"/>
    </source>
</evidence>
<feature type="region of interest" description="Disordered" evidence="1">
    <location>
        <begin position="21"/>
        <end position="101"/>
    </location>
</feature>